<evidence type="ECO:0000256" key="1">
    <source>
        <dbReference type="ARBA" id="ARBA00010282"/>
    </source>
</evidence>
<dbReference type="PANTHER" id="PTHR43597">
    <property type="entry name" value="SULFUR ACCEPTOR PROTEIN CSDE"/>
    <property type="match status" value="1"/>
</dbReference>
<dbReference type="AlphaFoldDB" id="A0A1L9QWB7"/>
<dbReference type="Pfam" id="PF02657">
    <property type="entry name" value="SufE"/>
    <property type="match status" value="1"/>
</dbReference>
<dbReference type="Gene3D" id="3.90.1010.10">
    <property type="match status" value="1"/>
</dbReference>
<dbReference type="STRING" id="1925591.BI308_02730"/>
<organism evidence="3 4">
    <name type="scientific">Roseofilum reptotaenium AO1-A</name>
    <dbReference type="NCBI Taxonomy" id="1925591"/>
    <lineage>
        <taxon>Bacteria</taxon>
        <taxon>Bacillati</taxon>
        <taxon>Cyanobacteriota</taxon>
        <taxon>Cyanophyceae</taxon>
        <taxon>Desertifilales</taxon>
        <taxon>Desertifilaceae</taxon>
        <taxon>Roseofilum</taxon>
    </lineage>
</organism>
<dbReference type="SUPFAM" id="SSF82649">
    <property type="entry name" value="SufE/NifU"/>
    <property type="match status" value="1"/>
</dbReference>
<dbReference type="PANTHER" id="PTHR43597:SF5">
    <property type="entry name" value="SUFE-LIKE PROTEIN 2, CHLOROPLASTIC"/>
    <property type="match status" value="1"/>
</dbReference>
<comment type="similarity">
    <text evidence="1">Belongs to the SufE family.</text>
</comment>
<comment type="caution">
    <text evidence="3">The sequence shown here is derived from an EMBL/GenBank/DDBJ whole genome shotgun (WGS) entry which is preliminary data.</text>
</comment>
<accession>A0A1L9QWB7</accession>
<dbReference type="InterPro" id="IPR003808">
    <property type="entry name" value="Fe-S_metab-assoc_dom"/>
</dbReference>
<dbReference type="Proteomes" id="UP000183940">
    <property type="component" value="Unassembled WGS sequence"/>
</dbReference>
<keyword evidence="4" id="KW-1185">Reference proteome</keyword>
<evidence type="ECO:0000313" key="4">
    <source>
        <dbReference type="Proteomes" id="UP000183940"/>
    </source>
</evidence>
<reference evidence="3" key="1">
    <citation type="submission" date="2016-10" db="EMBL/GenBank/DDBJ databases">
        <title>CRISPR-Cas defence system in Roseofilum reptotaenium: evidence of a bacteriophage-cyanobacterium arms race in the coral black band disease.</title>
        <authorList>
            <person name="Buerger P."/>
            <person name="Wood-Charlson E.M."/>
            <person name="Weynberg K.D."/>
            <person name="Willis B."/>
            <person name="Van Oppen M.J."/>
        </authorList>
    </citation>
    <scope>NUCLEOTIDE SEQUENCE [LARGE SCALE GENOMIC DNA]</scope>
    <source>
        <strain evidence="3">AO1-A</strain>
    </source>
</reference>
<sequence>MTETTQTLPPNLDKIVKRFQRSQDPKRRIEQLIDYAKKLPPFPDTDKVEENKVPGCVSQVYVTATLEDGKLHYQADSDAQLTKGLVALLVRGLDGLSPEEVATLSGDFIQETGLCVNLTPSRANGFYNIFETMKKKAIAASTQ</sequence>
<feature type="domain" description="Fe-S metabolism associated" evidence="2">
    <location>
        <begin position="17"/>
        <end position="135"/>
    </location>
</feature>
<protein>
    <submittedName>
        <fullName evidence="3">Cysteine desufuration protein SufE</fullName>
    </submittedName>
</protein>
<gene>
    <name evidence="3" type="ORF">BI308_02730</name>
</gene>
<dbReference type="EMBL" id="MLAW01000003">
    <property type="protein sequence ID" value="OJJ26991.1"/>
    <property type="molecule type" value="Genomic_DNA"/>
</dbReference>
<evidence type="ECO:0000313" key="3">
    <source>
        <dbReference type="EMBL" id="OJJ26991.1"/>
    </source>
</evidence>
<evidence type="ECO:0000259" key="2">
    <source>
        <dbReference type="Pfam" id="PF02657"/>
    </source>
</evidence>
<name>A0A1L9QWB7_9CYAN</name>
<proteinExistence type="inferred from homology"/>